<feature type="transmembrane region" description="Helical" evidence="7">
    <location>
        <begin position="136"/>
        <end position="157"/>
    </location>
</feature>
<feature type="domain" description="ABC transmembrane type-1" evidence="8">
    <location>
        <begin position="72"/>
        <end position="256"/>
    </location>
</feature>
<dbReference type="STRING" id="168276.SAMN05444580_1268"/>
<organism evidence="9 10">
    <name type="scientific">Rhodococcus tukisamuensis</name>
    <dbReference type="NCBI Taxonomy" id="168276"/>
    <lineage>
        <taxon>Bacteria</taxon>
        <taxon>Bacillati</taxon>
        <taxon>Actinomycetota</taxon>
        <taxon>Actinomycetes</taxon>
        <taxon>Mycobacteriales</taxon>
        <taxon>Nocardiaceae</taxon>
        <taxon>Rhodococcus</taxon>
    </lineage>
</organism>
<evidence type="ECO:0000256" key="4">
    <source>
        <dbReference type="ARBA" id="ARBA00022692"/>
    </source>
</evidence>
<dbReference type="Pfam" id="PF00528">
    <property type="entry name" value="BPD_transp_1"/>
    <property type="match status" value="1"/>
</dbReference>
<evidence type="ECO:0000313" key="9">
    <source>
        <dbReference type="EMBL" id="SDE65799.1"/>
    </source>
</evidence>
<evidence type="ECO:0000313" key="10">
    <source>
        <dbReference type="Proteomes" id="UP000199417"/>
    </source>
</evidence>
<feature type="transmembrane region" description="Helical" evidence="7">
    <location>
        <begin position="205"/>
        <end position="226"/>
    </location>
</feature>
<evidence type="ECO:0000256" key="7">
    <source>
        <dbReference type="RuleBase" id="RU363032"/>
    </source>
</evidence>
<reference evidence="9 10" key="1">
    <citation type="submission" date="2016-10" db="EMBL/GenBank/DDBJ databases">
        <authorList>
            <person name="de Groot N.N."/>
        </authorList>
    </citation>
    <scope>NUCLEOTIDE SEQUENCE [LARGE SCALE GENOMIC DNA]</scope>
    <source>
        <strain evidence="9 10">JCM 11308</strain>
    </source>
</reference>
<evidence type="ECO:0000256" key="5">
    <source>
        <dbReference type="ARBA" id="ARBA00022989"/>
    </source>
</evidence>
<sequence length="273" mass="29017">MTATALTPPLPRTASFRLSATMRRVVLAVGLVAVWQAAIWIFQPSPLLFPSPADVARAIVEAFQSGAILDATASTLRILGIGTGLGLVIGLTLATLAVLSRWMDDLLSLVVSIMNPLPSIAILPLAMIWFGLTPTAIVVVILNSTIWPIALNASMGFRMVSTTLQRSARTMGIKGVRMVVQVLFPASLPHLLTGVRIAWAFGWRTVVGAELVFGAAGGTGGLGYFINQARYFLDTDAVFAGLVVISALGLAIEFGFGRIERLTIERWGMAKVG</sequence>
<dbReference type="PROSITE" id="PS50928">
    <property type="entry name" value="ABC_TM1"/>
    <property type="match status" value="1"/>
</dbReference>
<keyword evidence="2 7" id="KW-0813">Transport</keyword>
<evidence type="ECO:0000256" key="1">
    <source>
        <dbReference type="ARBA" id="ARBA00004651"/>
    </source>
</evidence>
<name>A0A1G7EQ99_9NOCA</name>
<dbReference type="SUPFAM" id="SSF161098">
    <property type="entry name" value="MetI-like"/>
    <property type="match status" value="1"/>
</dbReference>
<dbReference type="PANTHER" id="PTHR30151">
    <property type="entry name" value="ALKANE SULFONATE ABC TRANSPORTER-RELATED, MEMBRANE SUBUNIT"/>
    <property type="match status" value="1"/>
</dbReference>
<evidence type="ECO:0000256" key="6">
    <source>
        <dbReference type="ARBA" id="ARBA00023136"/>
    </source>
</evidence>
<keyword evidence="6 7" id="KW-0472">Membrane</keyword>
<dbReference type="Proteomes" id="UP000199417">
    <property type="component" value="Unassembled WGS sequence"/>
</dbReference>
<keyword evidence="5 7" id="KW-1133">Transmembrane helix</keyword>
<dbReference type="InterPro" id="IPR035906">
    <property type="entry name" value="MetI-like_sf"/>
</dbReference>
<proteinExistence type="inferred from homology"/>
<evidence type="ECO:0000256" key="3">
    <source>
        <dbReference type="ARBA" id="ARBA00022475"/>
    </source>
</evidence>
<feature type="transmembrane region" description="Helical" evidence="7">
    <location>
        <begin position="238"/>
        <end position="259"/>
    </location>
</feature>
<keyword evidence="10" id="KW-1185">Reference proteome</keyword>
<feature type="transmembrane region" description="Helical" evidence="7">
    <location>
        <begin position="78"/>
        <end position="99"/>
    </location>
</feature>
<dbReference type="CDD" id="cd06261">
    <property type="entry name" value="TM_PBP2"/>
    <property type="match status" value="1"/>
</dbReference>
<evidence type="ECO:0000256" key="2">
    <source>
        <dbReference type="ARBA" id="ARBA00022448"/>
    </source>
</evidence>
<feature type="transmembrane region" description="Helical" evidence="7">
    <location>
        <begin position="25"/>
        <end position="42"/>
    </location>
</feature>
<feature type="transmembrane region" description="Helical" evidence="7">
    <location>
        <begin position="106"/>
        <end position="130"/>
    </location>
</feature>
<dbReference type="Gene3D" id="1.10.3720.10">
    <property type="entry name" value="MetI-like"/>
    <property type="match status" value="1"/>
</dbReference>
<dbReference type="GO" id="GO:0055085">
    <property type="term" value="P:transmembrane transport"/>
    <property type="evidence" value="ECO:0007669"/>
    <property type="project" value="InterPro"/>
</dbReference>
<dbReference type="PANTHER" id="PTHR30151:SF16">
    <property type="entry name" value="ABC TRANSPORTER PERMEASE PROTEIN"/>
    <property type="match status" value="1"/>
</dbReference>
<accession>A0A1G7EQ99</accession>
<dbReference type="InterPro" id="IPR000515">
    <property type="entry name" value="MetI-like"/>
</dbReference>
<protein>
    <submittedName>
        <fullName evidence="9">NitT/TauT family transport system permease protein</fullName>
    </submittedName>
</protein>
<comment type="similarity">
    <text evidence="7">Belongs to the binding-protein-dependent transport system permease family.</text>
</comment>
<dbReference type="AlphaFoldDB" id="A0A1G7EQ99"/>
<dbReference type="GO" id="GO:0005886">
    <property type="term" value="C:plasma membrane"/>
    <property type="evidence" value="ECO:0007669"/>
    <property type="project" value="UniProtKB-SubCell"/>
</dbReference>
<keyword evidence="3" id="KW-1003">Cell membrane</keyword>
<keyword evidence="4 7" id="KW-0812">Transmembrane</keyword>
<dbReference type="EMBL" id="FNAB01000026">
    <property type="protein sequence ID" value="SDE65799.1"/>
    <property type="molecule type" value="Genomic_DNA"/>
</dbReference>
<evidence type="ECO:0000259" key="8">
    <source>
        <dbReference type="PROSITE" id="PS50928"/>
    </source>
</evidence>
<gene>
    <name evidence="9" type="ORF">SAMN05444580_1268</name>
</gene>
<comment type="subcellular location">
    <subcellularLocation>
        <location evidence="1 7">Cell membrane</location>
        <topology evidence="1 7">Multi-pass membrane protein</topology>
    </subcellularLocation>
</comment>